<accession>A0A345ATW8</accession>
<dbReference type="InterPro" id="IPR011604">
    <property type="entry name" value="PDDEXK-like_dom_sf"/>
</dbReference>
<reference evidence="4" key="1">
    <citation type="submission" date="2018-06" db="EMBL/GenBank/DDBJ databases">
        <authorList>
            <person name="Merrill B.D."/>
            <person name="Payne A.M."/>
            <person name="Hilton J.A."/>
            <person name="Ward A.T."/>
            <person name="Fajardo C.P."/>
            <person name="Dhalai A."/>
            <person name="Mangohig J."/>
            <person name="Hope S."/>
            <person name="Tsourkas P.K."/>
        </authorList>
    </citation>
    <scope>NUCLEOTIDE SEQUENCE [LARGE SCALE GENOMIC DNA]</scope>
</reference>
<evidence type="ECO:0000313" key="4">
    <source>
        <dbReference type="Proteomes" id="UP000255795"/>
    </source>
</evidence>
<evidence type="ECO:0000313" key="3">
    <source>
        <dbReference type="EMBL" id="AXF40351.1"/>
    </source>
</evidence>
<protein>
    <submittedName>
        <fullName evidence="3">NTP-binding protein</fullName>
    </submittedName>
</protein>
<evidence type="ECO:0000259" key="2">
    <source>
        <dbReference type="Pfam" id="PF12705"/>
    </source>
</evidence>
<sequence>MAAEQMEKTRAAIVNTADEERIQFSHSRVNKYETCPRQYQFRYVDKIQVVHGPDADNDMIVGNALHQGAEHGEKSMLEWYYAQFPIIEDNHVDEMVKLCILLSKLRIFLDSLDGNFRHEYEIDRADFKGFVDLIVSNPDGSVDVYDFKYSKNVSHYLESAQLHLYKYYLEQEGFKVNRLAFIFIPKLRTMGKYAKIKRKKGETVLEFRKRIADAVEPLKIDVRYIDYDFQKVESFWNSISEIQSTSSYPKKPTVLCDWCEYKNYCLEGDDTMILPKNERREIGGVKRKTLWIYGAPFSGKTWFTNKFPAPLMLNTDGNIDFVDSPFISIKDDVTVEGRITKRKFAWTVFKETINELEKKQNDFQTIIVDLLEDTYEHCRIYMYDKLGIEHESDNSFKAWDMVRTEFLSTMRRLLNLPYDIILISHEDLTKDLTRRSGDKVTRIAPNIQEKAANKIAGMVQLVARVVSEDDDRWLTFKTSEVEFGGGRLGVRSRKIPLEYTEFLKLYEEVNADKAEVNPKSKRSRKTKEVESEQNVDPEVEVEKAKLDALEAEKSGEQDVEEQPKRKRRSKKVEELAENDEVPPWKDELSEEKPKRTRRSRKTDDLPY</sequence>
<dbReference type="Proteomes" id="UP000255795">
    <property type="component" value="Segment"/>
</dbReference>
<proteinExistence type="predicted"/>
<organism evidence="3 4">
    <name type="scientific">Paenibacillus phage LincolnB</name>
    <dbReference type="NCBI Taxonomy" id="2249769"/>
    <lineage>
        <taxon>Viruses</taxon>
        <taxon>Duplodnaviria</taxon>
        <taxon>Heunggongvirae</taxon>
        <taxon>Uroviricota</taxon>
        <taxon>Caudoviricetes</taxon>
        <taxon>Gochnauervirinae</taxon>
        <taxon>Wanderervirus</taxon>
        <taxon>Wanderervirus wanderer</taxon>
    </lineage>
</organism>
<name>A0A345ATW8_9CAUD</name>
<evidence type="ECO:0000256" key="1">
    <source>
        <dbReference type="SAM" id="MobiDB-lite"/>
    </source>
</evidence>
<dbReference type="Gene3D" id="3.90.320.10">
    <property type="match status" value="1"/>
</dbReference>
<feature type="region of interest" description="Disordered" evidence="1">
    <location>
        <begin position="514"/>
        <end position="607"/>
    </location>
</feature>
<feature type="domain" description="PD-(D/E)XK endonuclease-like" evidence="2">
    <location>
        <begin position="23"/>
        <end position="265"/>
    </location>
</feature>
<feature type="compositionally biased region" description="Basic and acidic residues" evidence="1">
    <location>
        <begin position="582"/>
        <end position="593"/>
    </location>
</feature>
<dbReference type="Pfam" id="PF13479">
    <property type="entry name" value="AAA_24"/>
    <property type="match status" value="1"/>
</dbReference>
<dbReference type="InterPro" id="IPR038726">
    <property type="entry name" value="PDDEXK_AddAB-type"/>
</dbReference>
<feature type="compositionally biased region" description="Basic and acidic residues" evidence="1">
    <location>
        <begin position="540"/>
        <end position="556"/>
    </location>
</feature>
<gene>
    <name evidence="3" type="ORF">LINCOLNB_51</name>
</gene>
<dbReference type="EMBL" id="MH454081">
    <property type="protein sequence ID" value="AXF40351.1"/>
    <property type="molecule type" value="Genomic_DNA"/>
</dbReference>
<dbReference type="Pfam" id="PF12705">
    <property type="entry name" value="PDDEXK_1"/>
    <property type="match status" value="1"/>
</dbReference>